<dbReference type="InterPro" id="IPR036865">
    <property type="entry name" value="CRAL-TRIO_dom_sf"/>
</dbReference>
<dbReference type="AlphaFoldDB" id="A0A9P1M2V3"/>
<name>A0A9P1M2V3_9DINO</name>
<sequence>MAQEEDDPQDSRDMVLHTPGWGNEAWPPAWLPAPIRPMRGSVGRFSAAAVSSREECNNAQDFFGDLPVSDRVGHDKTGVGYKDPSLATNRSLALPSSSSTLPVDLQSTNTISLLVANVGFIDRSRRFSDFIAGNFSVVLLQEAHSCGISHRIAKARDMCILEGLGRVGSCMAVLAGQTGTKYLSRIYPTWDGLMERPYKDSAKQGDRIHSLVCLSAEVQWVNEANGGVISRAGLSSFRVTTVHVHNDEKRSVESCKLALKTLFWLALRDKHRVVAGDFNLEPQAIRDAVDCVIEQFEGASYEVLHGDRSAEICCVLLNFAKLPQLRGAVKGAVAERWTSEELRLSDNDADSHYPLILELSPLELREGDLRKRSAEAAAKRAQKKSKRRGTHTVKDPDEAMWLCDFWQILTCQGFDPQRQLSIAPYLSIIAANVAQQELKLPCLAHVLGEPETFLPLGSIRPAGHISNLLSAAWLAPGLEHLVCLQDFTLRLSGCCTLRRFGCAASLPRTLRRLELGLDSCERLHDATELLRGIGDLMQLTSLRLSMSGCKGLLLDSDLVLLGKSLRQLQELQCHGDPWHLSLNFSGTKRLFYLIELGRSIRYLRQLHELLSRNDTRERGGDLGGVDVPGSFSLKLDKSGVRINREKVVGYDSAGAFVKALGIRALSDPEDAEGPPVETERGNEAWPPAWLPAPARADTAHARQCWEIFGCSCQLQGWVQQCQTVWATIRRVSVTKDPSLTTNRSLALPSSSSTLPVDLQSTNTISLLVANVDFIDRSRRFSDFIAGNFSVVLLQEAHSCGILHRIAKARDMCILEGLGRVTHTVKDPDEVCHWAEAMWLCEFWQILTCQGPDPQRFLEQNSELLAEAEVKAEVKAIGSGPKISDLSDVMGRPVMIARAKHFDSQTSAETFRCFYRGMVDSIIAHFLLKRRPELDDRNPLEQYAAWVGTAARKGLAEIPHQVVVLDVRGAVRQNFSMTAIKLMIQESNTYYPDRVAQIFVLGAEEMTTVDFFGDLPVSDRVGHDKTGVGYKDPSLTTNRSLALPSPSNTLPVDLQSTNTISLLVANVGFINRSRRSPTWDGLMERPYKDSARQGDRIHSLVCLSAEVQWVNEANGGVISRAGLTSFRVTTVHVHNDEKRSTWCSQRGDLLRAAEFRKEDSTGWWHVRSCDAEARPVSPLRFEEKTLIFEFQVDVKEVILTSRRGPALTDGDEEDRG</sequence>
<dbReference type="EMBL" id="CAMXCT020006716">
    <property type="protein sequence ID" value="CAL1172207.1"/>
    <property type="molecule type" value="Genomic_DNA"/>
</dbReference>
<feature type="region of interest" description="Disordered" evidence="1">
    <location>
        <begin position="668"/>
        <end position="688"/>
    </location>
</feature>
<comment type="caution">
    <text evidence="2">The sequence shown here is derived from an EMBL/GenBank/DDBJ whole genome shotgun (WGS) entry which is preliminary data.</text>
</comment>
<dbReference type="Proteomes" id="UP001152797">
    <property type="component" value="Unassembled WGS sequence"/>
</dbReference>
<dbReference type="SUPFAM" id="SSF56219">
    <property type="entry name" value="DNase I-like"/>
    <property type="match status" value="1"/>
</dbReference>
<dbReference type="EMBL" id="CAMXCT030006716">
    <property type="protein sequence ID" value="CAL4806144.1"/>
    <property type="molecule type" value="Genomic_DNA"/>
</dbReference>
<gene>
    <name evidence="2" type="ORF">C1SCF055_LOCUS43367</name>
</gene>
<dbReference type="InterPro" id="IPR036691">
    <property type="entry name" value="Endo/exonu/phosph_ase_sf"/>
</dbReference>
<organism evidence="2">
    <name type="scientific">Cladocopium goreaui</name>
    <dbReference type="NCBI Taxonomy" id="2562237"/>
    <lineage>
        <taxon>Eukaryota</taxon>
        <taxon>Sar</taxon>
        <taxon>Alveolata</taxon>
        <taxon>Dinophyceae</taxon>
        <taxon>Suessiales</taxon>
        <taxon>Symbiodiniaceae</taxon>
        <taxon>Cladocopium</taxon>
    </lineage>
</organism>
<dbReference type="EMBL" id="CAMXCT010006716">
    <property type="protein sequence ID" value="CAI4018832.1"/>
    <property type="molecule type" value="Genomic_DNA"/>
</dbReference>
<keyword evidence="4" id="KW-1185">Reference proteome</keyword>
<dbReference type="Gene3D" id="3.40.525.10">
    <property type="entry name" value="CRAL-TRIO lipid binding domain"/>
    <property type="match status" value="1"/>
</dbReference>
<proteinExistence type="predicted"/>
<reference evidence="3 4" key="2">
    <citation type="submission" date="2024-05" db="EMBL/GenBank/DDBJ databases">
        <authorList>
            <person name="Chen Y."/>
            <person name="Shah S."/>
            <person name="Dougan E. K."/>
            <person name="Thang M."/>
            <person name="Chan C."/>
        </authorList>
    </citation>
    <scope>NUCLEOTIDE SEQUENCE [LARGE SCALE GENOMIC DNA]</scope>
</reference>
<accession>A0A9P1M2V3</accession>
<reference evidence="2" key="1">
    <citation type="submission" date="2022-10" db="EMBL/GenBank/DDBJ databases">
        <authorList>
            <person name="Chen Y."/>
            <person name="Dougan E. K."/>
            <person name="Chan C."/>
            <person name="Rhodes N."/>
            <person name="Thang M."/>
        </authorList>
    </citation>
    <scope>NUCLEOTIDE SEQUENCE</scope>
</reference>
<evidence type="ECO:0000313" key="2">
    <source>
        <dbReference type="EMBL" id="CAI4018832.1"/>
    </source>
</evidence>
<evidence type="ECO:0008006" key="5">
    <source>
        <dbReference type="Google" id="ProtNLM"/>
    </source>
</evidence>
<evidence type="ECO:0000313" key="3">
    <source>
        <dbReference type="EMBL" id="CAL4806144.1"/>
    </source>
</evidence>
<evidence type="ECO:0000256" key="1">
    <source>
        <dbReference type="SAM" id="MobiDB-lite"/>
    </source>
</evidence>
<evidence type="ECO:0000313" key="4">
    <source>
        <dbReference type="Proteomes" id="UP001152797"/>
    </source>
</evidence>
<protein>
    <recommendedName>
        <fullName evidence="5">Endonuclease/exonuclease/phosphatase domain-containing protein</fullName>
    </recommendedName>
</protein>